<dbReference type="Gene3D" id="3.30.40.10">
    <property type="entry name" value="Zinc/RING finger domain, C3HC4 (zinc finger)"/>
    <property type="match status" value="1"/>
</dbReference>
<keyword evidence="1" id="KW-0479">Metal-binding</keyword>
<feature type="domain" description="RING-type" evidence="5">
    <location>
        <begin position="11"/>
        <end position="52"/>
    </location>
</feature>
<dbReference type="SUPFAM" id="SSF57850">
    <property type="entry name" value="RING/U-box"/>
    <property type="match status" value="1"/>
</dbReference>
<name>A0A6J1TJ46_FRAOC</name>
<protein>
    <submittedName>
        <fullName evidence="7">Uncharacterized protein LOC113217160</fullName>
    </submittedName>
</protein>
<dbReference type="InterPro" id="IPR013083">
    <property type="entry name" value="Znf_RING/FYVE/PHD"/>
</dbReference>
<evidence type="ECO:0000313" key="7">
    <source>
        <dbReference type="RefSeq" id="XP_026292777.1"/>
    </source>
</evidence>
<dbReference type="Pfam" id="PF13445">
    <property type="entry name" value="zf-RING_UBOX"/>
    <property type="match status" value="1"/>
</dbReference>
<dbReference type="GO" id="GO:0061630">
    <property type="term" value="F:ubiquitin protein ligase activity"/>
    <property type="evidence" value="ECO:0007669"/>
    <property type="project" value="TreeGrafter"/>
</dbReference>
<organism evidence="6 7">
    <name type="scientific">Frankliniella occidentalis</name>
    <name type="common">Western flower thrips</name>
    <name type="synonym">Euthrips occidentalis</name>
    <dbReference type="NCBI Taxonomy" id="133901"/>
    <lineage>
        <taxon>Eukaryota</taxon>
        <taxon>Metazoa</taxon>
        <taxon>Ecdysozoa</taxon>
        <taxon>Arthropoda</taxon>
        <taxon>Hexapoda</taxon>
        <taxon>Insecta</taxon>
        <taxon>Pterygota</taxon>
        <taxon>Neoptera</taxon>
        <taxon>Paraneoptera</taxon>
        <taxon>Thysanoptera</taxon>
        <taxon>Terebrantia</taxon>
        <taxon>Thripoidea</taxon>
        <taxon>Thripidae</taxon>
        <taxon>Frankliniella</taxon>
    </lineage>
</organism>
<evidence type="ECO:0000313" key="6">
    <source>
        <dbReference type="Proteomes" id="UP000504606"/>
    </source>
</evidence>
<dbReference type="RefSeq" id="XP_026292777.1">
    <property type="nucleotide sequence ID" value="XM_026436992.2"/>
</dbReference>
<dbReference type="InterPro" id="IPR001841">
    <property type="entry name" value="Znf_RING"/>
</dbReference>
<proteinExistence type="predicted"/>
<evidence type="ECO:0000256" key="3">
    <source>
        <dbReference type="ARBA" id="ARBA00022833"/>
    </source>
</evidence>
<dbReference type="InterPro" id="IPR017907">
    <property type="entry name" value="Znf_RING_CS"/>
</dbReference>
<dbReference type="PROSITE" id="PS00518">
    <property type="entry name" value="ZF_RING_1"/>
    <property type="match status" value="1"/>
</dbReference>
<dbReference type="GeneID" id="113217160"/>
<dbReference type="Proteomes" id="UP000504606">
    <property type="component" value="Unplaced"/>
</dbReference>
<evidence type="ECO:0000256" key="4">
    <source>
        <dbReference type="PROSITE-ProRule" id="PRU00175"/>
    </source>
</evidence>
<dbReference type="OrthoDB" id="654191at2759"/>
<sequence length="484" mass="53662">MSTPIDMELQCDICFQQFNLEDNRPKSLPCGHTICRECLQNPAFGMKCPNCRKHLATDPGGLPDNFSLIRVMEKDGAPARKVARREDPKVQQLQRGVDAGRRVVQVLRQAIPMAVEALHRQLDSSVAHLRDMESALDKLLRGEQGGDEGELQGPTPDLAVKRLRMEDSLRLLSTDKCTVVAEEGATTWGASVELGRMDDVLRLLLLQLRADSQLQKVVDPEPLPSAAYVGPPRIPILTIAGTDLGATGHLKVNDILRDGHRWRNIRTLNNLKGSNSEELLRVMAPHLEELKILGSVGPTVLEEVQKMPLLKTLIVKCSVDEEDDFPDLPPQLEQLAIYYPTENQLQSVLRMPRLRSLMVHGYHAEEDNWAFPPSQHGALLWLGLQFHVDQKDTMMSLLRAFAASVQELQVTCVVGGDDPAVFSFPELGPDLAACAPAALRRLVLHRPLVRCTQVGACMLQLQTVRGFLPPNASVFCDVCHKSVL</sequence>
<keyword evidence="2 4" id="KW-0863">Zinc-finger</keyword>
<reference evidence="7" key="1">
    <citation type="submission" date="2025-08" db="UniProtKB">
        <authorList>
            <consortium name="RefSeq"/>
        </authorList>
    </citation>
    <scope>IDENTIFICATION</scope>
    <source>
        <tissue evidence="7">Whole organism</tissue>
    </source>
</reference>
<dbReference type="AlphaFoldDB" id="A0A6J1TJ46"/>
<dbReference type="KEGG" id="foc:113217160"/>
<keyword evidence="3" id="KW-0862">Zinc</keyword>
<evidence type="ECO:0000259" key="5">
    <source>
        <dbReference type="PROSITE" id="PS50089"/>
    </source>
</evidence>
<dbReference type="SMART" id="SM00184">
    <property type="entry name" value="RING"/>
    <property type="match status" value="1"/>
</dbReference>
<keyword evidence="6" id="KW-1185">Reference proteome</keyword>
<evidence type="ECO:0000256" key="1">
    <source>
        <dbReference type="ARBA" id="ARBA00022723"/>
    </source>
</evidence>
<evidence type="ECO:0000256" key="2">
    <source>
        <dbReference type="ARBA" id="ARBA00022771"/>
    </source>
</evidence>
<dbReference type="GO" id="GO:0008270">
    <property type="term" value="F:zinc ion binding"/>
    <property type="evidence" value="ECO:0007669"/>
    <property type="project" value="UniProtKB-KW"/>
</dbReference>
<dbReference type="PROSITE" id="PS50089">
    <property type="entry name" value="ZF_RING_2"/>
    <property type="match status" value="1"/>
</dbReference>
<gene>
    <name evidence="7" type="primary">LOC113217160</name>
</gene>
<dbReference type="InterPro" id="IPR027370">
    <property type="entry name" value="Znf-RING_euk"/>
</dbReference>
<dbReference type="InterPro" id="IPR051435">
    <property type="entry name" value="RING_finger_E3_ubiq-ligases"/>
</dbReference>
<dbReference type="GO" id="GO:0016567">
    <property type="term" value="P:protein ubiquitination"/>
    <property type="evidence" value="ECO:0007669"/>
    <property type="project" value="TreeGrafter"/>
</dbReference>
<dbReference type="PANTHER" id="PTHR22791">
    <property type="entry name" value="RING-TYPE DOMAIN-CONTAINING PROTEIN"/>
    <property type="match status" value="1"/>
</dbReference>
<dbReference type="PANTHER" id="PTHR22791:SF6">
    <property type="entry name" value="RING-TYPE DOMAIN-CONTAINING PROTEIN"/>
    <property type="match status" value="1"/>
</dbReference>
<accession>A0A6J1TJ46</accession>